<dbReference type="GO" id="GO:0003677">
    <property type="term" value="F:DNA binding"/>
    <property type="evidence" value="ECO:0007669"/>
    <property type="project" value="UniProtKB-KW"/>
</dbReference>
<sequence>MFVPSSWTSCPYRRNSSPVEVQVNVTGATGPGSLGIGDLAALTGVPVRTIRFYCDEGILEPARSAGGHRRFDAPAVDRLRLVRRLRGLGLGLPAIAAVLAGERSLGEAVAAERAALEAEMSALAWRRAALGAVEAAPLEERAARLDLLAAAEDGRAARTALAEFWLRRIMAPLPAERVEAFLEMVVPPPPADPTPAQVVAYAEMVVLAGDRSLNRRLREQGRSNLRVVADEESLLAGMSEAMELASPLVLAGEAPGPGAALDRFVAAHVAGRRASDTPEFRRWILRDSAVERDARVARYWDLFRLVTGDPVVLGTLHFWLLDALEDSVDLVV</sequence>
<keyword evidence="1" id="KW-0238">DNA-binding</keyword>
<dbReference type="AlphaFoldDB" id="A0A6I4MGK4"/>
<dbReference type="Proteomes" id="UP000462055">
    <property type="component" value="Unassembled WGS sequence"/>
</dbReference>
<protein>
    <submittedName>
        <fullName evidence="3">MerR family transcriptional regulator</fullName>
    </submittedName>
</protein>
<dbReference type="PROSITE" id="PS50937">
    <property type="entry name" value="HTH_MERR_2"/>
    <property type="match status" value="1"/>
</dbReference>
<dbReference type="SMART" id="SM00422">
    <property type="entry name" value="HTH_MERR"/>
    <property type="match status" value="1"/>
</dbReference>
<dbReference type="PANTHER" id="PTHR30204">
    <property type="entry name" value="REDOX-CYCLING DRUG-SENSING TRANSCRIPTIONAL ACTIVATOR SOXR"/>
    <property type="match status" value="1"/>
</dbReference>
<gene>
    <name evidence="3" type="ORF">F8568_015420</name>
</gene>
<name>A0A6I4MGK4_9ACTN</name>
<evidence type="ECO:0000256" key="1">
    <source>
        <dbReference type="ARBA" id="ARBA00023125"/>
    </source>
</evidence>
<dbReference type="CDD" id="cd00592">
    <property type="entry name" value="HTH_MerR-like"/>
    <property type="match status" value="1"/>
</dbReference>
<accession>A0A6I4MGK4</accession>
<dbReference type="EMBL" id="WBMS02000010">
    <property type="protein sequence ID" value="MWA01739.1"/>
    <property type="molecule type" value="Genomic_DNA"/>
</dbReference>
<proteinExistence type="predicted"/>
<dbReference type="Gene3D" id="1.10.1660.10">
    <property type="match status" value="1"/>
</dbReference>
<dbReference type="InterPro" id="IPR047057">
    <property type="entry name" value="MerR_fam"/>
</dbReference>
<dbReference type="PRINTS" id="PR00040">
    <property type="entry name" value="HTHMERR"/>
</dbReference>
<evidence type="ECO:0000259" key="2">
    <source>
        <dbReference type="PROSITE" id="PS50937"/>
    </source>
</evidence>
<feature type="domain" description="HTH merR-type" evidence="2">
    <location>
        <begin position="33"/>
        <end position="101"/>
    </location>
</feature>
<evidence type="ECO:0000313" key="4">
    <source>
        <dbReference type="Proteomes" id="UP000462055"/>
    </source>
</evidence>
<evidence type="ECO:0000313" key="3">
    <source>
        <dbReference type="EMBL" id="MWA01739.1"/>
    </source>
</evidence>
<dbReference type="GO" id="GO:0003700">
    <property type="term" value="F:DNA-binding transcription factor activity"/>
    <property type="evidence" value="ECO:0007669"/>
    <property type="project" value="InterPro"/>
</dbReference>
<dbReference type="InterPro" id="IPR009061">
    <property type="entry name" value="DNA-bd_dom_put_sf"/>
</dbReference>
<comment type="caution">
    <text evidence="3">The sequence shown here is derived from an EMBL/GenBank/DDBJ whole genome shotgun (WGS) entry which is preliminary data.</text>
</comment>
<dbReference type="Pfam" id="PF13411">
    <property type="entry name" value="MerR_1"/>
    <property type="match status" value="1"/>
</dbReference>
<dbReference type="InterPro" id="IPR000551">
    <property type="entry name" value="MerR-type_HTH_dom"/>
</dbReference>
<dbReference type="SUPFAM" id="SSF46955">
    <property type="entry name" value="Putative DNA-binding domain"/>
    <property type="match status" value="1"/>
</dbReference>
<dbReference type="PANTHER" id="PTHR30204:SF93">
    <property type="entry name" value="HTH MERR-TYPE DOMAIN-CONTAINING PROTEIN"/>
    <property type="match status" value="1"/>
</dbReference>
<keyword evidence="4" id="KW-1185">Reference proteome</keyword>
<organism evidence="3 4">
    <name type="scientific">Actinomadura physcomitrii</name>
    <dbReference type="NCBI Taxonomy" id="2650748"/>
    <lineage>
        <taxon>Bacteria</taxon>
        <taxon>Bacillati</taxon>
        <taxon>Actinomycetota</taxon>
        <taxon>Actinomycetes</taxon>
        <taxon>Streptosporangiales</taxon>
        <taxon>Thermomonosporaceae</taxon>
        <taxon>Actinomadura</taxon>
    </lineage>
</organism>
<reference evidence="3" key="1">
    <citation type="submission" date="2019-12" db="EMBL/GenBank/DDBJ databases">
        <title>Actinomadura physcomitrii sp. nov., a novel actinomycete isolated from moss [Physcomitrium sphaericum (Ludw) Fuernr].</title>
        <authorList>
            <person name="Zhuang X."/>
        </authorList>
    </citation>
    <scope>NUCLEOTIDE SEQUENCE [LARGE SCALE GENOMIC DNA]</scope>
    <source>
        <strain evidence="3">LD22</strain>
    </source>
</reference>